<keyword evidence="3" id="KW-1185">Reference proteome</keyword>
<dbReference type="PANTHER" id="PTHR11895">
    <property type="entry name" value="TRANSAMIDASE"/>
    <property type="match status" value="1"/>
</dbReference>
<comment type="caution">
    <text evidence="2">The sequence shown here is derived from an EMBL/GenBank/DDBJ whole genome shotgun (WGS) entry which is preliminary data.</text>
</comment>
<feature type="domain" description="Amidase" evidence="1">
    <location>
        <begin position="33"/>
        <end position="451"/>
    </location>
</feature>
<evidence type="ECO:0000259" key="1">
    <source>
        <dbReference type="Pfam" id="PF01425"/>
    </source>
</evidence>
<name>A0A8J3EDV7_9PROT</name>
<dbReference type="SUPFAM" id="SSF75304">
    <property type="entry name" value="Amidase signature (AS) enzymes"/>
    <property type="match status" value="1"/>
</dbReference>
<reference evidence="2 3" key="1">
    <citation type="journal article" date="2014" name="Int. J. Syst. Evol. Microbiol.">
        <title>Complete genome sequence of Corynebacterium casei LMG S-19264T (=DSM 44701T), isolated from a smear-ripened cheese.</title>
        <authorList>
            <consortium name="US DOE Joint Genome Institute (JGI-PGF)"/>
            <person name="Walter F."/>
            <person name="Albersmeier A."/>
            <person name="Kalinowski J."/>
            <person name="Ruckert C."/>
        </authorList>
    </citation>
    <scope>NUCLEOTIDE SEQUENCE [LARGE SCALE GENOMIC DNA]</scope>
    <source>
        <strain evidence="2 3">CGMCC 1.16330</strain>
    </source>
</reference>
<dbReference type="Proteomes" id="UP000597507">
    <property type="component" value="Unassembled WGS sequence"/>
</dbReference>
<dbReference type="EMBL" id="BMKS01000006">
    <property type="protein sequence ID" value="GGG34363.1"/>
    <property type="molecule type" value="Genomic_DNA"/>
</dbReference>
<dbReference type="InterPro" id="IPR020556">
    <property type="entry name" value="Amidase_CS"/>
</dbReference>
<organism evidence="2 3">
    <name type="scientific">Caldovatus sediminis</name>
    <dbReference type="NCBI Taxonomy" id="2041189"/>
    <lineage>
        <taxon>Bacteria</taxon>
        <taxon>Pseudomonadati</taxon>
        <taxon>Pseudomonadota</taxon>
        <taxon>Alphaproteobacteria</taxon>
        <taxon>Acetobacterales</taxon>
        <taxon>Roseomonadaceae</taxon>
        <taxon>Caldovatus</taxon>
    </lineage>
</organism>
<dbReference type="InterPro" id="IPR036928">
    <property type="entry name" value="AS_sf"/>
</dbReference>
<dbReference type="PANTHER" id="PTHR11895:SF176">
    <property type="entry name" value="AMIDASE AMID-RELATED"/>
    <property type="match status" value="1"/>
</dbReference>
<dbReference type="AlphaFoldDB" id="A0A8J3EDV7"/>
<dbReference type="RefSeq" id="WP_188900275.1">
    <property type="nucleotide sequence ID" value="NZ_BMKS01000006.1"/>
</dbReference>
<dbReference type="GO" id="GO:0003824">
    <property type="term" value="F:catalytic activity"/>
    <property type="evidence" value="ECO:0007669"/>
    <property type="project" value="InterPro"/>
</dbReference>
<dbReference type="Gene3D" id="3.90.1300.10">
    <property type="entry name" value="Amidase signature (AS) domain"/>
    <property type="match status" value="1"/>
</dbReference>
<dbReference type="InterPro" id="IPR023631">
    <property type="entry name" value="Amidase_dom"/>
</dbReference>
<sequence length="552" mass="59285">MPDTTPPSTSEPHFLSIAEAARLIARRQLSPVELTRALLARIEALDPQINAYLLVTADRALDAARKAEEEIMAGRHLGALHGIPVALKDIFCTAGIRTTGHSRICADFVPREDATVVRKLHESGAVLLGKLATHEFAHGGPSFDLPWPPARNPWNRDYATGGSSSGSGAAVAAGLALGALGSDTGGSVRNPSAMCGLVGLKPTYGLLSRHGVMANSYSYDHVGPMAWTVEDCAILLQALAGYDPKDPASAGRPVPDYRSGLASGIRGLRIGVLRHLHEEDVPIAPEAQAALEEALSVLRGLGAELAEARIRPAQAYYDVKIVGAESELFAVHAEDLRRRPGEFGEDFLGRVLAAVLLDSSDYVQSQRERRAMIAEMTPLYARFDAFVCAAPGPASPLGAWRTEMFWRKPSIATPFNVLGGPALVQCIGFTAGGLPLAMQIVGRPFEDATVLRIAYAYERATPWRRRRPQLDPKAEFSTALPPVPDPPPVELGQAERDALMAAARRAGLTLNERQFAHLAAAAPHVEAMRSRLRRARDFGEEPASVFRFPAPG</sequence>
<gene>
    <name evidence="2" type="primary">gatA</name>
    <name evidence="2" type="ORF">GCM10010964_22870</name>
</gene>
<proteinExistence type="predicted"/>
<protein>
    <submittedName>
        <fullName evidence="2">Glutamyl-tRNA(Gln) amidotransferase subunit A</fullName>
    </submittedName>
</protein>
<evidence type="ECO:0000313" key="2">
    <source>
        <dbReference type="EMBL" id="GGG34363.1"/>
    </source>
</evidence>
<accession>A0A8J3EDV7</accession>
<dbReference type="Pfam" id="PF01425">
    <property type="entry name" value="Amidase"/>
    <property type="match status" value="1"/>
</dbReference>
<evidence type="ECO:0000313" key="3">
    <source>
        <dbReference type="Proteomes" id="UP000597507"/>
    </source>
</evidence>
<dbReference type="PROSITE" id="PS00571">
    <property type="entry name" value="AMIDASES"/>
    <property type="match status" value="1"/>
</dbReference>
<dbReference type="InterPro" id="IPR000120">
    <property type="entry name" value="Amidase"/>
</dbReference>